<name>A0A1Q5ZY41_9SPHI</name>
<keyword evidence="2" id="KW-0378">Hydrolase</keyword>
<sequence length="104" mass="11323">MANPMGTLHGGITAGIMDDLIGATVICMGRQYFYTTVNNTIDYLATAKVGETVTGKTTIVRAGRQIINIQFELWYLPKKRLLARGNSNMLKTDIPMPESGIAST</sequence>
<evidence type="ECO:0000313" key="5">
    <source>
        <dbReference type="Proteomes" id="UP000186720"/>
    </source>
</evidence>
<dbReference type="InterPro" id="IPR029069">
    <property type="entry name" value="HotDog_dom_sf"/>
</dbReference>
<dbReference type="Proteomes" id="UP000186720">
    <property type="component" value="Unassembled WGS sequence"/>
</dbReference>
<evidence type="ECO:0000259" key="3">
    <source>
        <dbReference type="Pfam" id="PF03061"/>
    </source>
</evidence>
<dbReference type="EMBL" id="MPPL01000001">
    <property type="protein sequence ID" value="OKS86680.1"/>
    <property type="molecule type" value="Genomic_DNA"/>
</dbReference>
<feature type="domain" description="Thioesterase" evidence="3">
    <location>
        <begin position="5"/>
        <end position="74"/>
    </location>
</feature>
<comment type="caution">
    <text evidence="4">The sequence shown here is derived from an EMBL/GenBank/DDBJ whole genome shotgun (WGS) entry which is preliminary data.</text>
</comment>
<accession>A0A1Q5ZY41</accession>
<evidence type="ECO:0000256" key="2">
    <source>
        <dbReference type="ARBA" id="ARBA00022801"/>
    </source>
</evidence>
<evidence type="ECO:0000256" key="1">
    <source>
        <dbReference type="ARBA" id="ARBA00008324"/>
    </source>
</evidence>
<proteinExistence type="inferred from homology"/>
<protein>
    <recommendedName>
        <fullName evidence="3">Thioesterase domain-containing protein</fullName>
    </recommendedName>
</protein>
<dbReference type="PANTHER" id="PTHR21660">
    <property type="entry name" value="THIOESTERASE SUPERFAMILY MEMBER-RELATED"/>
    <property type="match status" value="1"/>
</dbReference>
<dbReference type="InterPro" id="IPR039298">
    <property type="entry name" value="ACOT13"/>
</dbReference>
<comment type="similarity">
    <text evidence="1">Belongs to the thioesterase PaaI family.</text>
</comment>
<dbReference type="InterPro" id="IPR006683">
    <property type="entry name" value="Thioestr_dom"/>
</dbReference>
<organism evidence="4 5">
    <name type="scientific">Mucilaginibacter polytrichastri</name>
    <dbReference type="NCBI Taxonomy" id="1302689"/>
    <lineage>
        <taxon>Bacteria</taxon>
        <taxon>Pseudomonadati</taxon>
        <taxon>Bacteroidota</taxon>
        <taxon>Sphingobacteriia</taxon>
        <taxon>Sphingobacteriales</taxon>
        <taxon>Sphingobacteriaceae</taxon>
        <taxon>Mucilaginibacter</taxon>
    </lineage>
</organism>
<dbReference type="Gene3D" id="3.10.129.10">
    <property type="entry name" value="Hotdog Thioesterase"/>
    <property type="match status" value="1"/>
</dbReference>
<evidence type="ECO:0000313" key="4">
    <source>
        <dbReference type="EMBL" id="OKS86680.1"/>
    </source>
</evidence>
<dbReference type="AlphaFoldDB" id="A0A1Q5ZY41"/>
<gene>
    <name evidence="4" type="ORF">RG47T_2137</name>
</gene>
<dbReference type="CDD" id="cd03443">
    <property type="entry name" value="PaaI_thioesterase"/>
    <property type="match status" value="1"/>
</dbReference>
<reference evidence="4 5" key="1">
    <citation type="submission" date="2016-11" db="EMBL/GenBank/DDBJ databases">
        <title>Whole Genome Sequencing of Mucilaginibacter polytrichastri RG4-7(T) isolated from the moss sample.</title>
        <authorList>
            <person name="Li Y."/>
        </authorList>
    </citation>
    <scope>NUCLEOTIDE SEQUENCE [LARGE SCALE GENOMIC DNA]</scope>
    <source>
        <strain evidence="4 5">RG4-7</strain>
    </source>
</reference>
<dbReference type="SUPFAM" id="SSF54637">
    <property type="entry name" value="Thioesterase/thiol ester dehydrase-isomerase"/>
    <property type="match status" value="1"/>
</dbReference>
<dbReference type="STRING" id="1302689.RG47T_2137"/>
<dbReference type="GO" id="GO:0047617">
    <property type="term" value="F:fatty acyl-CoA hydrolase activity"/>
    <property type="evidence" value="ECO:0007669"/>
    <property type="project" value="InterPro"/>
</dbReference>
<dbReference type="PANTHER" id="PTHR21660:SF1">
    <property type="entry name" value="ACYL-COENZYME A THIOESTERASE 13"/>
    <property type="match status" value="1"/>
</dbReference>
<dbReference type="Pfam" id="PF03061">
    <property type="entry name" value="4HBT"/>
    <property type="match status" value="1"/>
</dbReference>
<keyword evidence="5" id="KW-1185">Reference proteome</keyword>